<evidence type="ECO:0000256" key="1">
    <source>
        <dbReference type="ARBA" id="ARBA00022614"/>
    </source>
</evidence>
<dbReference type="PROSITE" id="PS50853">
    <property type="entry name" value="FN3"/>
    <property type="match status" value="1"/>
</dbReference>
<evidence type="ECO:0000256" key="3">
    <source>
        <dbReference type="ARBA" id="ARBA00022737"/>
    </source>
</evidence>
<proteinExistence type="predicted"/>
<feature type="compositionally biased region" description="Polar residues" evidence="5">
    <location>
        <begin position="462"/>
        <end position="478"/>
    </location>
</feature>
<keyword evidence="9" id="KW-1185">Reference proteome</keyword>
<feature type="compositionally biased region" description="Pro residues" evidence="5">
    <location>
        <begin position="549"/>
        <end position="558"/>
    </location>
</feature>
<name>A0A8K0A2M2_BRALA</name>
<keyword evidence="6" id="KW-1133">Transmembrane helix</keyword>
<dbReference type="Gene3D" id="3.80.10.10">
    <property type="entry name" value="Ribonuclease Inhibitor"/>
    <property type="match status" value="2"/>
</dbReference>
<evidence type="ECO:0000256" key="4">
    <source>
        <dbReference type="ARBA" id="ARBA00023157"/>
    </source>
</evidence>
<dbReference type="InterPro" id="IPR001611">
    <property type="entry name" value="Leu-rich_rpt"/>
</dbReference>
<dbReference type="PANTHER" id="PTHR24366">
    <property type="entry name" value="IG(IMMUNOGLOBULIN) AND LRR(LEUCINE RICH REPEAT) DOMAINS"/>
    <property type="match status" value="1"/>
</dbReference>
<keyword evidence="1" id="KW-0433">Leucine-rich repeat</keyword>
<accession>A0A8K0A2M2</accession>
<dbReference type="SMART" id="SM00369">
    <property type="entry name" value="LRR_TYP"/>
    <property type="match status" value="4"/>
</dbReference>
<dbReference type="SMART" id="SM00060">
    <property type="entry name" value="FN3"/>
    <property type="match status" value="1"/>
</dbReference>
<dbReference type="PROSITE" id="PS51450">
    <property type="entry name" value="LRR"/>
    <property type="match status" value="1"/>
</dbReference>
<dbReference type="InterPro" id="IPR013783">
    <property type="entry name" value="Ig-like_fold"/>
</dbReference>
<feature type="region of interest" description="Disordered" evidence="5">
    <location>
        <begin position="461"/>
        <end position="493"/>
    </location>
</feature>
<evidence type="ECO:0000256" key="6">
    <source>
        <dbReference type="SAM" id="Phobius"/>
    </source>
</evidence>
<keyword evidence="3" id="KW-0677">Repeat</keyword>
<dbReference type="SUPFAM" id="SSF52058">
    <property type="entry name" value="L domain-like"/>
    <property type="match status" value="1"/>
</dbReference>
<dbReference type="SUPFAM" id="SSF49265">
    <property type="entry name" value="Fibronectin type III"/>
    <property type="match status" value="1"/>
</dbReference>
<dbReference type="Gene3D" id="2.60.40.10">
    <property type="entry name" value="Immunoglobulins"/>
    <property type="match status" value="1"/>
</dbReference>
<gene>
    <name evidence="8" type="primary">LRRN2</name>
    <name evidence="8" type="ORF">BLAG_LOCUS20798</name>
</gene>
<dbReference type="Pfam" id="PF13855">
    <property type="entry name" value="LRR_8"/>
    <property type="match status" value="2"/>
</dbReference>
<dbReference type="PANTHER" id="PTHR24366:SF96">
    <property type="entry name" value="LEUCINE RICH REPEAT CONTAINING 53"/>
    <property type="match status" value="1"/>
</dbReference>
<dbReference type="EMBL" id="OV696691">
    <property type="protein sequence ID" value="CAH1267444.1"/>
    <property type="molecule type" value="Genomic_DNA"/>
</dbReference>
<dbReference type="Pfam" id="PF00041">
    <property type="entry name" value="fn3"/>
    <property type="match status" value="1"/>
</dbReference>
<dbReference type="InterPro" id="IPR036116">
    <property type="entry name" value="FN3_sf"/>
</dbReference>
<evidence type="ECO:0000256" key="5">
    <source>
        <dbReference type="SAM" id="MobiDB-lite"/>
    </source>
</evidence>
<dbReference type="InterPro" id="IPR003591">
    <property type="entry name" value="Leu-rich_rpt_typical-subtyp"/>
</dbReference>
<dbReference type="InterPro" id="IPR003961">
    <property type="entry name" value="FN3_dom"/>
</dbReference>
<feature type="domain" description="Fibronectin type-III" evidence="7">
    <location>
        <begin position="333"/>
        <end position="425"/>
    </location>
</feature>
<dbReference type="AlphaFoldDB" id="A0A8K0A2M2"/>
<keyword evidence="4" id="KW-1015">Disulfide bond</keyword>
<feature type="transmembrane region" description="Helical" evidence="6">
    <location>
        <begin position="432"/>
        <end position="454"/>
    </location>
</feature>
<dbReference type="CDD" id="cd00063">
    <property type="entry name" value="FN3"/>
    <property type="match status" value="1"/>
</dbReference>
<dbReference type="InterPro" id="IPR000483">
    <property type="entry name" value="Cys-rich_flank_reg_C"/>
</dbReference>
<organism evidence="8 9">
    <name type="scientific">Branchiostoma lanceolatum</name>
    <name type="common">Common lancelet</name>
    <name type="synonym">Amphioxus lanceolatum</name>
    <dbReference type="NCBI Taxonomy" id="7740"/>
    <lineage>
        <taxon>Eukaryota</taxon>
        <taxon>Metazoa</taxon>
        <taxon>Chordata</taxon>
        <taxon>Cephalochordata</taxon>
        <taxon>Leptocardii</taxon>
        <taxon>Amphioxiformes</taxon>
        <taxon>Branchiostomatidae</taxon>
        <taxon>Branchiostoma</taxon>
    </lineage>
</organism>
<dbReference type="OrthoDB" id="676979at2759"/>
<feature type="region of interest" description="Disordered" evidence="5">
    <location>
        <begin position="520"/>
        <end position="559"/>
    </location>
</feature>
<dbReference type="InterPro" id="IPR032675">
    <property type="entry name" value="LRR_dom_sf"/>
</dbReference>
<evidence type="ECO:0000256" key="2">
    <source>
        <dbReference type="ARBA" id="ARBA00022729"/>
    </source>
</evidence>
<evidence type="ECO:0000313" key="8">
    <source>
        <dbReference type="EMBL" id="CAH1267444.1"/>
    </source>
</evidence>
<evidence type="ECO:0000313" key="9">
    <source>
        <dbReference type="Proteomes" id="UP000838412"/>
    </source>
</evidence>
<dbReference type="Proteomes" id="UP000838412">
    <property type="component" value="Chromosome 6"/>
</dbReference>
<keyword evidence="6" id="KW-0812">Transmembrane</keyword>
<keyword evidence="2" id="KW-0732">Signal</keyword>
<sequence length="667" mass="71982">MHLKNNNIRHIGAKTFSDLQNLAELYLDGNSLGNLNDNQFLNTPKLRVISLVRCKLTSIPELPPFIKSIHLGGNPIQSLLSGDFSDLRNLVDPDLCNQYMKAQADYSQIDEDFYVDYNYEYDYYYDSNYDNCDYGRSHINASDYPLSTVGKGAYNSLDHLSAITLRGNGIVYVSPGAFVNLPSLIDLDLSYNEIAYLLPDTFVNVPRLRFLYLHGNKLTALPPELFGTLPALDKVTLYNNPWRCDCWLHGLVQWMNTTDVIYEGRSAVKCTTSLSPSLLNVSLSQVDPQSLICEQTTTPHITATSDSITKSEEDTIPSPTRNTVVTFTPRLFPPIAVALVITTATESIVQWESPSKDVMGYVISYVNTKGGRIQRTDLIRPNVTLYKISNLSPGTVYHVCIEAHYPVGRSAATNATCVTATTKEGAGADQTLVIGLAAAGVIAAVVIVGTIVMCKLRRMRQPTPSSTNHTAQSIQMTASVPPPTNAGAAAAPTDNTLDMAAGGPTATTSDDHFYMHLVHPKPQGGRATNPAATSTTGDSELGMAAGGPTPAPTTPVPTTPEDHFYMHLAHPPGGGATSPAATTGEYGTAPPENELMNTAAGGPTPATPDDNFYMPLVLPDTEGGARGVTNPAASPDRQSEVVYEDVDEARQQRGGSFEDHVYQNCTL</sequence>
<keyword evidence="6" id="KW-0472">Membrane</keyword>
<reference evidence="8" key="1">
    <citation type="submission" date="2022-01" db="EMBL/GenBank/DDBJ databases">
        <authorList>
            <person name="Braso-Vives M."/>
        </authorList>
    </citation>
    <scope>NUCLEOTIDE SEQUENCE</scope>
</reference>
<protein>
    <submittedName>
        <fullName evidence="8">LRRN2 protein</fullName>
    </submittedName>
</protein>
<evidence type="ECO:0000259" key="7">
    <source>
        <dbReference type="PROSITE" id="PS50853"/>
    </source>
</evidence>
<dbReference type="SMART" id="SM00082">
    <property type="entry name" value="LRRCT"/>
    <property type="match status" value="1"/>
</dbReference>